<evidence type="ECO:0000313" key="2">
    <source>
        <dbReference type="Proteomes" id="UP000243106"/>
    </source>
</evidence>
<dbReference type="InterPro" id="IPR002860">
    <property type="entry name" value="BNR_rpt"/>
</dbReference>
<gene>
    <name evidence="1" type="ORF">SAMN05421853_104152</name>
</gene>
<dbReference type="PANTHER" id="PTHR43739">
    <property type="entry name" value="XYLOGLUCANASE (EUROFUNG)"/>
    <property type="match status" value="1"/>
</dbReference>
<dbReference type="EMBL" id="FOXV01000004">
    <property type="protein sequence ID" value="SFQ35915.1"/>
    <property type="molecule type" value="Genomic_DNA"/>
</dbReference>
<dbReference type="InterPro" id="IPR015943">
    <property type="entry name" value="WD40/YVTN_repeat-like_dom_sf"/>
</dbReference>
<proteinExistence type="predicted"/>
<dbReference type="PANTHER" id="PTHR43739:SF5">
    <property type="entry name" value="EXO-ALPHA-SIALIDASE"/>
    <property type="match status" value="1"/>
</dbReference>
<dbReference type="RefSeq" id="WP_093010275.1">
    <property type="nucleotide sequence ID" value="NZ_FOXV01000004.1"/>
</dbReference>
<dbReference type="GO" id="GO:0010411">
    <property type="term" value="P:xyloglucan metabolic process"/>
    <property type="evidence" value="ECO:0007669"/>
    <property type="project" value="TreeGrafter"/>
</dbReference>
<sequence>MTHLLVGTTKGAFVLTQDTGTDWQISGPHCEGWPINHMAGCPETGTIWAGGGNDFLGAGVFRSSDGGQNWRLAKLSTGEIDSWLEADESAREMFGLEPVRDAPFADSLHAIWSLHLSGDALYAGAKPATLLKSTDGGETWHALDALTDHPTAADWTPGAAGLTLHTILTDPRDAAKLWVGISAAGVFASEDGGDSWERRVRRANTPSEVSAHPAAGTPEDIGFCVHNMVRAASAAGDVIWQQNHHGTYRSADGGRSWENVGQGLPSTFGFPIASHPDDADTAWVIPLNGDMAGRYPPDASAAVWRTRDGGASWTKHQAGLPEKNCYFTVLRQAMSTGGKDSLGIYFGTNTGSLFASHNAGESWSEIARHLPTILSVEAVDLPAA</sequence>
<dbReference type="Gene3D" id="2.130.10.10">
    <property type="entry name" value="YVTN repeat-like/Quinoprotein amine dehydrogenase"/>
    <property type="match status" value="1"/>
</dbReference>
<protein>
    <submittedName>
        <fullName evidence="1">BNR/Asp-box repeat-containing protein</fullName>
    </submittedName>
</protein>
<reference evidence="2" key="1">
    <citation type="submission" date="2016-10" db="EMBL/GenBank/DDBJ databases">
        <authorList>
            <person name="Varghese N."/>
            <person name="Submissions S."/>
        </authorList>
    </citation>
    <scope>NUCLEOTIDE SEQUENCE [LARGE SCALE GENOMIC DNA]</scope>
    <source>
        <strain evidence="2">JCM 10271</strain>
    </source>
</reference>
<dbReference type="CDD" id="cd15482">
    <property type="entry name" value="Sialidase_non-viral"/>
    <property type="match status" value="1"/>
</dbReference>
<evidence type="ECO:0000313" key="1">
    <source>
        <dbReference type="EMBL" id="SFQ35915.1"/>
    </source>
</evidence>
<dbReference type="Pfam" id="PF02012">
    <property type="entry name" value="BNR"/>
    <property type="match status" value="1"/>
</dbReference>
<dbReference type="Proteomes" id="UP000243106">
    <property type="component" value="Unassembled WGS sequence"/>
</dbReference>
<name>A0A1I5XVG1_9RHOB</name>
<dbReference type="InterPro" id="IPR052025">
    <property type="entry name" value="Xyloglucanase_GH74"/>
</dbReference>
<organism evidence="1 2">
    <name type="scientific">Roseivivax halotolerans</name>
    <dbReference type="NCBI Taxonomy" id="93684"/>
    <lineage>
        <taxon>Bacteria</taxon>
        <taxon>Pseudomonadati</taxon>
        <taxon>Pseudomonadota</taxon>
        <taxon>Alphaproteobacteria</taxon>
        <taxon>Rhodobacterales</taxon>
        <taxon>Roseobacteraceae</taxon>
        <taxon>Roseivivax</taxon>
    </lineage>
</organism>
<dbReference type="AlphaFoldDB" id="A0A1I5XVG1"/>
<keyword evidence="2" id="KW-1185">Reference proteome</keyword>
<dbReference type="SUPFAM" id="SSF110296">
    <property type="entry name" value="Oligoxyloglucan reducing end-specific cellobiohydrolase"/>
    <property type="match status" value="1"/>
</dbReference>
<accession>A0A1I5XVG1</accession>
<dbReference type="STRING" id="93684.SAMN05421853_104152"/>